<sequence>MQTIRQKIVELLSEGEMDARELSREVSIREKEVYEHLAHIAKSLEVKGK</sequence>
<organism evidence="2">
    <name type="scientific">marine sediment metagenome</name>
    <dbReference type="NCBI Taxonomy" id="412755"/>
    <lineage>
        <taxon>unclassified sequences</taxon>
        <taxon>metagenomes</taxon>
        <taxon>ecological metagenomes</taxon>
    </lineage>
</organism>
<feature type="domain" description="PF0610-like winged HTH N-terminal" evidence="1">
    <location>
        <begin position="3"/>
        <end position="49"/>
    </location>
</feature>
<gene>
    <name evidence="2" type="ORF">S01H4_66279</name>
</gene>
<dbReference type="AlphaFoldDB" id="X1FMU8"/>
<evidence type="ECO:0000259" key="1">
    <source>
        <dbReference type="Pfam" id="PF21476"/>
    </source>
</evidence>
<name>X1FMU8_9ZZZZ</name>
<dbReference type="InterPro" id="IPR049159">
    <property type="entry name" value="PF0610-like_wHTH_N"/>
</dbReference>
<dbReference type="Pfam" id="PF21476">
    <property type="entry name" value="PF0610-like_N"/>
    <property type="match status" value="1"/>
</dbReference>
<dbReference type="EMBL" id="BART01040966">
    <property type="protein sequence ID" value="GAH22088.1"/>
    <property type="molecule type" value="Genomic_DNA"/>
</dbReference>
<accession>X1FMU8</accession>
<dbReference type="Gene3D" id="1.10.10.10">
    <property type="entry name" value="Winged helix-like DNA-binding domain superfamily/Winged helix DNA-binding domain"/>
    <property type="match status" value="1"/>
</dbReference>
<dbReference type="SUPFAM" id="SSF46785">
    <property type="entry name" value="Winged helix' DNA-binding domain"/>
    <property type="match status" value="1"/>
</dbReference>
<comment type="caution">
    <text evidence="2">The sequence shown here is derived from an EMBL/GenBank/DDBJ whole genome shotgun (WGS) entry which is preliminary data.</text>
</comment>
<proteinExistence type="predicted"/>
<dbReference type="InterPro" id="IPR036390">
    <property type="entry name" value="WH_DNA-bd_sf"/>
</dbReference>
<protein>
    <recommendedName>
        <fullName evidence="1">PF0610-like winged HTH N-terminal domain-containing protein</fullName>
    </recommendedName>
</protein>
<dbReference type="InterPro" id="IPR036388">
    <property type="entry name" value="WH-like_DNA-bd_sf"/>
</dbReference>
<reference evidence="2" key="1">
    <citation type="journal article" date="2014" name="Front. Microbiol.">
        <title>High frequency of phylogenetically diverse reductive dehalogenase-homologous genes in deep subseafloor sedimentary metagenomes.</title>
        <authorList>
            <person name="Kawai M."/>
            <person name="Futagami T."/>
            <person name="Toyoda A."/>
            <person name="Takaki Y."/>
            <person name="Nishi S."/>
            <person name="Hori S."/>
            <person name="Arai W."/>
            <person name="Tsubouchi T."/>
            <person name="Morono Y."/>
            <person name="Uchiyama I."/>
            <person name="Ito T."/>
            <person name="Fujiyama A."/>
            <person name="Inagaki F."/>
            <person name="Takami H."/>
        </authorList>
    </citation>
    <scope>NUCLEOTIDE SEQUENCE</scope>
    <source>
        <strain evidence="2">Expedition CK06-06</strain>
    </source>
</reference>
<feature type="non-terminal residue" evidence="2">
    <location>
        <position position="49"/>
    </location>
</feature>
<evidence type="ECO:0000313" key="2">
    <source>
        <dbReference type="EMBL" id="GAH22088.1"/>
    </source>
</evidence>